<dbReference type="AlphaFoldDB" id="A0AA87ZKE4"/>
<reference evidence="2" key="1">
    <citation type="submission" date="2023-07" db="EMBL/GenBank/DDBJ databases">
        <title>draft genome sequence of fig (Ficus carica).</title>
        <authorList>
            <person name="Takahashi T."/>
            <person name="Nishimura K."/>
        </authorList>
    </citation>
    <scope>NUCLEOTIDE SEQUENCE</scope>
</reference>
<evidence type="ECO:0000313" key="3">
    <source>
        <dbReference type="Proteomes" id="UP001187192"/>
    </source>
</evidence>
<organism evidence="2 3">
    <name type="scientific">Ficus carica</name>
    <name type="common">Common fig</name>
    <dbReference type="NCBI Taxonomy" id="3494"/>
    <lineage>
        <taxon>Eukaryota</taxon>
        <taxon>Viridiplantae</taxon>
        <taxon>Streptophyta</taxon>
        <taxon>Embryophyta</taxon>
        <taxon>Tracheophyta</taxon>
        <taxon>Spermatophyta</taxon>
        <taxon>Magnoliopsida</taxon>
        <taxon>eudicotyledons</taxon>
        <taxon>Gunneridae</taxon>
        <taxon>Pentapetalae</taxon>
        <taxon>rosids</taxon>
        <taxon>fabids</taxon>
        <taxon>Rosales</taxon>
        <taxon>Moraceae</taxon>
        <taxon>Ficeae</taxon>
        <taxon>Ficus</taxon>
    </lineage>
</organism>
<gene>
    <name evidence="2" type="ORF">TIFTF001_004306</name>
</gene>
<accession>A0AA87ZKE4</accession>
<dbReference type="EMBL" id="BTGU01000004">
    <property type="protein sequence ID" value="GMN33720.1"/>
    <property type="molecule type" value="Genomic_DNA"/>
</dbReference>
<evidence type="ECO:0000313" key="2">
    <source>
        <dbReference type="EMBL" id="GMN33720.1"/>
    </source>
</evidence>
<dbReference type="Proteomes" id="UP001187192">
    <property type="component" value="Unassembled WGS sequence"/>
</dbReference>
<evidence type="ECO:0000256" key="1">
    <source>
        <dbReference type="SAM" id="MobiDB-lite"/>
    </source>
</evidence>
<feature type="region of interest" description="Disordered" evidence="1">
    <location>
        <begin position="269"/>
        <end position="293"/>
    </location>
</feature>
<comment type="caution">
    <text evidence="2">The sequence shown here is derived from an EMBL/GenBank/DDBJ whole genome shotgun (WGS) entry which is preliminary data.</text>
</comment>
<keyword evidence="3" id="KW-1185">Reference proteome</keyword>
<dbReference type="PANTHER" id="PTHR33924">
    <property type="entry name" value="CATION-TRANSPORTING ATPASE"/>
    <property type="match status" value="1"/>
</dbReference>
<sequence>MSEDSLAPKNRTVLGDLTNCRAKRGFSELSGDSGLKSGDGYVKNVERGNADSQFAKQLRLDVDKFLRERGLSSSKDKQPCGSSSTETDTSHDNSESFVSSMPGEFKKSSVLDAGIGKGVMEVGDVLRDSSFSGVSIPTCSGVRNKDCSMDSEGRHVSDAAQSNVGQGPVTICKDNKEGLGVGKLALVKSSSIEWSKFPKQGSISHELGRCATLEGDGCSNTSVGDDFIKACSCSFCLKAAYIWSDLQYQDIKGRISALKKSQKEANTLAQKSCREKETGTHSQGDTSKSSKLESDLTGQWKSLFCHMEDILVRESNQLQASFLALKDLRENCKMDLEMINGMPSEKH</sequence>
<proteinExistence type="predicted"/>
<protein>
    <submittedName>
        <fullName evidence="2">Uncharacterized protein</fullName>
    </submittedName>
</protein>
<feature type="compositionally biased region" description="Basic and acidic residues" evidence="1">
    <location>
        <begin position="68"/>
        <end position="78"/>
    </location>
</feature>
<dbReference type="PANTHER" id="PTHR33924:SF1">
    <property type="entry name" value="DNA-DIRECTED RNA POLYMERASE SUBUNIT BETA"/>
    <property type="match status" value="1"/>
</dbReference>
<feature type="region of interest" description="Disordered" evidence="1">
    <location>
        <begin position="68"/>
        <end position="101"/>
    </location>
</feature>
<name>A0AA87ZKE4_FICCA</name>